<dbReference type="Proteomes" id="UP001489719">
    <property type="component" value="Unassembled WGS sequence"/>
</dbReference>
<comment type="caution">
    <text evidence="1">The sequence shown here is derived from an EMBL/GenBank/DDBJ whole genome shotgun (WGS) entry which is preliminary data.</text>
</comment>
<organism evidence="1 2">
    <name type="scientific">Lipomyces orientalis</name>
    <dbReference type="NCBI Taxonomy" id="1233043"/>
    <lineage>
        <taxon>Eukaryota</taxon>
        <taxon>Fungi</taxon>
        <taxon>Dikarya</taxon>
        <taxon>Ascomycota</taxon>
        <taxon>Saccharomycotina</taxon>
        <taxon>Lipomycetes</taxon>
        <taxon>Lipomycetales</taxon>
        <taxon>Lipomycetaceae</taxon>
        <taxon>Lipomyces</taxon>
    </lineage>
</organism>
<evidence type="ECO:0000313" key="1">
    <source>
        <dbReference type="EMBL" id="KAK9325509.1"/>
    </source>
</evidence>
<name>A0ACC3TWD8_9ASCO</name>
<protein>
    <submittedName>
        <fullName evidence="1">Kinase-like domain-containing protein</fullName>
    </submittedName>
</protein>
<gene>
    <name evidence="1" type="ORF">V1517DRAFT_343390</name>
</gene>
<dbReference type="EMBL" id="MU970040">
    <property type="protein sequence ID" value="KAK9325509.1"/>
    <property type="molecule type" value="Genomic_DNA"/>
</dbReference>
<keyword evidence="2" id="KW-1185">Reference proteome</keyword>
<reference evidence="2" key="1">
    <citation type="journal article" date="2024" name="Front. Bioeng. Biotechnol.">
        <title>Genome-scale model development and genomic sequencing of the oleaginous clade Lipomyces.</title>
        <authorList>
            <person name="Czajka J.J."/>
            <person name="Han Y."/>
            <person name="Kim J."/>
            <person name="Mondo S.J."/>
            <person name="Hofstad B.A."/>
            <person name="Robles A."/>
            <person name="Haridas S."/>
            <person name="Riley R."/>
            <person name="LaButti K."/>
            <person name="Pangilinan J."/>
            <person name="Andreopoulos W."/>
            <person name="Lipzen A."/>
            <person name="Yan J."/>
            <person name="Wang M."/>
            <person name="Ng V."/>
            <person name="Grigoriev I.V."/>
            <person name="Spatafora J.W."/>
            <person name="Magnuson J.K."/>
            <person name="Baker S.E."/>
            <person name="Pomraning K.R."/>
        </authorList>
    </citation>
    <scope>NUCLEOTIDE SEQUENCE [LARGE SCALE GENOMIC DNA]</scope>
    <source>
        <strain evidence="2">CBS 10300</strain>
    </source>
</reference>
<proteinExistence type="predicted"/>
<evidence type="ECO:0000313" key="2">
    <source>
        <dbReference type="Proteomes" id="UP001489719"/>
    </source>
</evidence>
<accession>A0ACC3TWD8</accession>
<sequence length="458" mass="51674">MGKKRSRWRDEEEDAAVADRRRQEKEKKKKAKLERFGKETNGEQATTSTTPDGKGRVLHETVAEIDLTSSGLLRFTGPQIRSCRSVENYERLNHIEEGAYGVVFRGRDVSTGEIVALKKLKVDKDQHGFPITSLREIEALMELSHPNIVNLKEVVIGGALDQIYIVMEFVEHDLKSLMTDMREPFLQSEVKTLLHQLLSATAHMHDNWIIHRDLKTSNLLMNNKGMIKVADFGLARYFSEPAVPMTPLVVTLWYRAPEILLGAKQYSTEVDMWSIGCIFGELLTNKPLIEGKSEINQIMKIFELLGYPDESSWPGFRSLPNAKSINIPKDRKAKISLRSMFPYITSAGVDLLSSLLQFDPKNRITAKEALEHPYFKEDPKPKSPEAFPTFLSKAGEERKKKAPSPRAPVALHGFDVSDSKLLGFSDDENDNMPILASPSSSLFRDNEQLGAGFQLRFG</sequence>